<dbReference type="Pfam" id="PF05940">
    <property type="entry name" value="NnrS"/>
    <property type="match status" value="1"/>
</dbReference>
<dbReference type="OrthoDB" id="9770040at2"/>
<accession>A0A2T3MZX3</accession>
<feature type="transmembrane region" description="Helical" evidence="1">
    <location>
        <begin position="369"/>
        <end position="393"/>
    </location>
</feature>
<evidence type="ECO:0000313" key="3">
    <source>
        <dbReference type="Proteomes" id="UP000240904"/>
    </source>
</evidence>
<dbReference type="Proteomes" id="UP000240904">
    <property type="component" value="Unassembled WGS sequence"/>
</dbReference>
<feature type="transmembrane region" description="Helical" evidence="1">
    <location>
        <begin position="117"/>
        <end position="134"/>
    </location>
</feature>
<feature type="transmembrane region" description="Helical" evidence="1">
    <location>
        <begin position="276"/>
        <end position="299"/>
    </location>
</feature>
<evidence type="ECO:0000256" key="1">
    <source>
        <dbReference type="SAM" id="Phobius"/>
    </source>
</evidence>
<name>A0A2T3MZX3_9GAMM</name>
<organism evidence="2 3">
    <name type="scientific">Photobacterium lipolyticum</name>
    <dbReference type="NCBI Taxonomy" id="266810"/>
    <lineage>
        <taxon>Bacteria</taxon>
        <taxon>Pseudomonadati</taxon>
        <taxon>Pseudomonadota</taxon>
        <taxon>Gammaproteobacteria</taxon>
        <taxon>Vibrionales</taxon>
        <taxon>Vibrionaceae</taxon>
        <taxon>Photobacterium</taxon>
    </lineage>
</organism>
<feature type="transmembrane region" description="Helical" evidence="1">
    <location>
        <begin position="183"/>
        <end position="205"/>
    </location>
</feature>
<protein>
    <submittedName>
        <fullName evidence="2">NnrS family protein</fullName>
    </submittedName>
</protein>
<feature type="transmembrane region" description="Helical" evidence="1">
    <location>
        <begin position="20"/>
        <end position="44"/>
    </location>
</feature>
<feature type="transmembrane region" description="Helical" evidence="1">
    <location>
        <begin position="64"/>
        <end position="81"/>
    </location>
</feature>
<evidence type="ECO:0000313" key="2">
    <source>
        <dbReference type="EMBL" id="PSW05524.1"/>
    </source>
</evidence>
<comment type="caution">
    <text evidence="2">The sequence shown here is derived from an EMBL/GenBank/DDBJ whole genome shotgun (WGS) entry which is preliminary data.</text>
</comment>
<dbReference type="InterPro" id="IPR010266">
    <property type="entry name" value="NnrS"/>
</dbReference>
<feature type="transmembrane region" description="Helical" evidence="1">
    <location>
        <begin position="305"/>
        <end position="330"/>
    </location>
</feature>
<feature type="transmembrane region" description="Helical" evidence="1">
    <location>
        <begin position="342"/>
        <end position="363"/>
    </location>
</feature>
<dbReference type="EMBL" id="PYMC01000005">
    <property type="protein sequence ID" value="PSW05524.1"/>
    <property type="molecule type" value="Genomic_DNA"/>
</dbReference>
<keyword evidence="1" id="KW-0812">Transmembrane</keyword>
<dbReference type="AlphaFoldDB" id="A0A2T3MZX3"/>
<sequence>MQILDNEKEQRIIPLFRLAFRPFFLGASIFSAISMTVWALFWSGTADFSLLMYGNPIWWHSHEMLIGFTCAIIIGFLLTAVQNWTGNPGIRGGKLAVIFLCWLAARIGLLLGTPNMIWMIIDLIWIPLAAYFLAKPIVQRKQWNNLFFAPLLLVLTYLNAKLHLISLGVTFGAEQYDLRSTTLTIVTVISIIVLVVGGRVIPFFTWRGTNTEQITRITAIELLAMLPSWLLVLNVLLPVPQAINQVSLPTLFILTGFTHLIRFVRWRSFLTFKIPLLWSLHVAYIFMIIGMFMLGLHFMCADISYSVALHFITVGGIGGMILAMIARVSLGHSGRPLQVGRWVVCAFIAIILSALARTVMILLLPSLAINGYVISATLWVIAFSIFSVLYFPVLTQPRLDGRPG</sequence>
<reference evidence="2 3" key="1">
    <citation type="submission" date="2018-03" db="EMBL/GenBank/DDBJ databases">
        <title>Whole genome sequencing of Histamine producing bacteria.</title>
        <authorList>
            <person name="Butler K."/>
        </authorList>
    </citation>
    <scope>NUCLEOTIDE SEQUENCE [LARGE SCALE GENOMIC DNA]</scope>
    <source>
        <strain evidence="2 3">DSM 16190</strain>
    </source>
</reference>
<keyword evidence="1" id="KW-0472">Membrane</keyword>
<feature type="transmembrane region" description="Helical" evidence="1">
    <location>
        <begin position="146"/>
        <end position="171"/>
    </location>
</feature>
<proteinExistence type="predicted"/>
<keyword evidence="1" id="KW-1133">Transmembrane helix</keyword>
<gene>
    <name evidence="2" type="ORF">C9I89_08895</name>
</gene>
<keyword evidence="3" id="KW-1185">Reference proteome</keyword>
<feature type="transmembrane region" description="Helical" evidence="1">
    <location>
        <begin position="217"/>
        <end position="237"/>
    </location>
</feature>
<feature type="transmembrane region" description="Helical" evidence="1">
    <location>
        <begin position="93"/>
        <end position="111"/>
    </location>
</feature>
<feature type="transmembrane region" description="Helical" evidence="1">
    <location>
        <begin position="243"/>
        <end position="264"/>
    </location>
</feature>